<dbReference type="AlphaFoldDB" id="E4TZU4"/>
<organism evidence="2 3">
    <name type="scientific">Sulfuricurvum kujiense (strain ATCC BAA-921 / DSM 16994 / JCM 11577 / YK-1)</name>
    <dbReference type="NCBI Taxonomy" id="709032"/>
    <lineage>
        <taxon>Bacteria</taxon>
        <taxon>Pseudomonadati</taxon>
        <taxon>Campylobacterota</taxon>
        <taxon>Epsilonproteobacteria</taxon>
        <taxon>Campylobacterales</taxon>
        <taxon>Sulfurimonadaceae</taxon>
        <taxon>Sulfuricurvum</taxon>
    </lineage>
</organism>
<dbReference type="EMBL" id="CP002355">
    <property type="protein sequence ID" value="ADR34201.1"/>
    <property type="molecule type" value="Genomic_DNA"/>
</dbReference>
<keyword evidence="1" id="KW-0812">Transmembrane</keyword>
<dbReference type="eggNOG" id="ENOG50319GA">
    <property type="taxonomic scope" value="Bacteria"/>
</dbReference>
<accession>E4TZU4</accession>
<dbReference type="KEGG" id="sku:Sulku_1539"/>
<protein>
    <submittedName>
        <fullName evidence="2">Uncharacterized protein</fullName>
    </submittedName>
</protein>
<dbReference type="OrthoDB" id="5339934at2"/>
<dbReference type="RefSeq" id="WP_013460398.1">
    <property type="nucleotide sequence ID" value="NC_014762.1"/>
</dbReference>
<sequence length="103" mass="11625">MRNNLHIRARQIAQSPVTQKAVVSMKPDKSVWGFLGIVVFIILPEIIAFIWGVEITAYAKEGLLHATSLIDKYYFDLLVMLFEEGGSWFNLGLGAALLIWLFV</sequence>
<name>E4TZU4_SULKY</name>
<dbReference type="HOGENOM" id="CLU_2071948_0_0_7"/>
<feature type="transmembrane region" description="Helical" evidence="1">
    <location>
        <begin position="73"/>
        <end position="102"/>
    </location>
</feature>
<reference evidence="2 3" key="1">
    <citation type="journal article" date="2012" name="Stand. Genomic Sci.">
        <title>Complete genome sequence of the sulfur compounds oxidizing chemolithoautotroph Sulfuricurvum kujiense type strain (YK-1(T)).</title>
        <authorList>
            <person name="Han C."/>
            <person name="Kotsyurbenko O."/>
            <person name="Chertkov O."/>
            <person name="Held B."/>
            <person name="Lapidus A."/>
            <person name="Nolan M."/>
            <person name="Lucas S."/>
            <person name="Hammon N."/>
            <person name="Deshpande S."/>
            <person name="Cheng J.F."/>
            <person name="Tapia R."/>
            <person name="Goodwin L.A."/>
            <person name="Pitluck S."/>
            <person name="Liolios K."/>
            <person name="Pagani I."/>
            <person name="Ivanova N."/>
            <person name="Mavromatis K."/>
            <person name="Mikhailova N."/>
            <person name="Pati A."/>
            <person name="Chen A."/>
            <person name="Palaniappan K."/>
            <person name="Land M."/>
            <person name="Hauser L."/>
            <person name="Chang Y.J."/>
            <person name="Jeffries C.D."/>
            <person name="Brambilla E.M."/>
            <person name="Rohde M."/>
            <person name="Spring S."/>
            <person name="Sikorski J."/>
            <person name="Goker M."/>
            <person name="Woyke T."/>
            <person name="Bristow J."/>
            <person name="Eisen J.A."/>
            <person name="Markowitz V."/>
            <person name="Hugenholtz P."/>
            <person name="Kyrpides N.C."/>
            <person name="Klenk H.P."/>
            <person name="Detter J.C."/>
        </authorList>
    </citation>
    <scope>NUCLEOTIDE SEQUENCE [LARGE SCALE GENOMIC DNA]</scope>
    <source>
        <strain evidence="3">ATCC BAA-921 / DSM 16994 / JCM 11577 / YK-1</strain>
    </source>
</reference>
<evidence type="ECO:0000313" key="3">
    <source>
        <dbReference type="Proteomes" id="UP000008721"/>
    </source>
</evidence>
<gene>
    <name evidence="2" type="ordered locus">Sulku_1539</name>
</gene>
<keyword evidence="3" id="KW-1185">Reference proteome</keyword>
<dbReference type="STRING" id="709032.Sulku_1539"/>
<evidence type="ECO:0000313" key="2">
    <source>
        <dbReference type="EMBL" id="ADR34201.1"/>
    </source>
</evidence>
<proteinExistence type="predicted"/>
<feature type="transmembrane region" description="Helical" evidence="1">
    <location>
        <begin position="31"/>
        <end position="53"/>
    </location>
</feature>
<keyword evidence="1" id="KW-0472">Membrane</keyword>
<evidence type="ECO:0000256" key="1">
    <source>
        <dbReference type="SAM" id="Phobius"/>
    </source>
</evidence>
<dbReference type="Proteomes" id="UP000008721">
    <property type="component" value="Chromosome"/>
</dbReference>
<keyword evidence="1" id="KW-1133">Transmembrane helix</keyword>